<gene>
    <name evidence="2" type="ORF">MELLADRAFT_108115</name>
</gene>
<name>F4RS08_MELLP</name>
<proteinExistence type="predicted"/>
<protein>
    <submittedName>
        <fullName evidence="2">Secreted protein</fullName>
    </submittedName>
</protein>
<accession>F4RS08</accession>
<dbReference type="EMBL" id="GL883116">
    <property type="protein sequence ID" value="EGG04861.1"/>
    <property type="molecule type" value="Genomic_DNA"/>
</dbReference>
<keyword evidence="1" id="KW-0732">Signal</keyword>
<dbReference type="VEuPathDB" id="FungiDB:MELLADRAFT_108115"/>
<evidence type="ECO:0000256" key="1">
    <source>
        <dbReference type="SAM" id="SignalP"/>
    </source>
</evidence>
<evidence type="ECO:0000313" key="2">
    <source>
        <dbReference type="EMBL" id="EGG04861.1"/>
    </source>
</evidence>
<reference evidence="3" key="1">
    <citation type="journal article" date="2011" name="Proc. Natl. Acad. Sci. U.S.A.">
        <title>Obligate biotrophy features unraveled by the genomic analysis of rust fungi.</title>
        <authorList>
            <person name="Duplessis S."/>
            <person name="Cuomo C.A."/>
            <person name="Lin Y.-C."/>
            <person name="Aerts A."/>
            <person name="Tisserant E."/>
            <person name="Veneault-Fourrey C."/>
            <person name="Joly D.L."/>
            <person name="Hacquard S."/>
            <person name="Amselem J."/>
            <person name="Cantarel B.L."/>
            <person name="Chiu R."/>
            <person name="Coutinho P.M."/>
            <person name="Feau N."/>
            <person name="Field M."/>
            <person name="Frey P."/>
            <person name="Gelhaye E."/>
            <person name="Goldberg J."/>
            <person name="Grabherr M.G."/>
            <person name="Kodira C.D."/>
            <person name="Kohler A."/>
            <person name="Kuees U."/>
            <person name="Lindquist E.A."/>
            <person name="Lucas S.M."/>
            <person name="Mago R."/>
            <person name="Mauceli E."/>
            <person name="Morin E."/>
            <person name="Murat C."/>
            <person name="Pangilinan J.L."/>
            <person name="Park R."/>
            <person name="Pearson M."/>
            <person name="Quesneville H."/>
            <person name="Rouhier N."/>
            <person name="Sakthikumar S."/>
            <person name="Salamov A.A."/>
            <person name="Schmutz J."/>
            <person name="Selles B."/>
            <person name="Shapiro H."/>
            <person name="Tanguay P."/>
            <person name="Tuskan G.A."/>
            <person name="Henrissat B."/>
            <person name="Van de Peer Y."/>
            <person name="Rouze P."/>
            <person name="Ellis J.G."/>
            <person name="Dodds P.N."/>
            <person name="Schein J.E."/>
            <person name="Zhong S."/>
            <person name="Hamelin R.C."/>
            <person name="Grigoriev I.V."/>
            <person name="Szabo L.J."/>
            <person name="Martin F."/>
        </authorList>
    </citation>
    <scope>NUCLEOTIDE SEQUENCE [LARGE SCALE GENOMIC DNA]</scope>
    <source>
        <strain evidence="3">98AG31 / pathotype 3-4-7</strain>
    </source>
</reference>
<dbReference type="KEGG" id="mlr:MELLADRAFT_108115"/>
<keyword evidence="3" id="KW-1185">Reference proteome</keyword>
<evidence type="ECO:0000313" key="3">
    <source>
        <dbReference type="Proteomes" id="UP000001072"/>
    </source>
</evidence>
<sequence length="113" mass="12993">MRLFLFCLSIFAPLFVIGSIWEVIEEINRKKASNPYGFEKLLGKEDANHVVKWLEGDAKAEGEDFENLKDSYVKEFGVHRAPISSKVLVNWIDFKLTDIHKLQRNPPSGSKTR</sequence>
<feature type="signal peptide" evidence="1">
    <location>
        <begin position="1"/>
        <end position="18"/>
    </location>
</feature>
<dbReference type="Proteomes" id="UP000001072">
    <property type="component" value="Unassembled WGS sequence"/>
</dbReference>
<organism evidence="3">
    <name type="scientific">Melampsora larici-populina (strain 98AG31 / pathotype 3-4-7)</name>
    <name type="common">Poplar leaf rust fungus</name>
    <dbReference type="NCBI Taxonomy" id="747676"/>
    <lineage>
        <taxon>Eukaryota</taxon>
        <taxon>Fungi</taxon>
        <taxon>Dikarya</taxon>
        <taxon>Basidiomycota</taxon>
        <taxon>Pucciniomycotina</taxon>
        <taxon>Pucciniomycetes</taxon>
        <taxon>Pucciniales</taxon>
        <taxon>Melampsoraceae</taxon>
        <taxon>Melampsora</taxon>
    </lineage>
</organism>
<dbReference type="RefSeq" id="XP_007411952.1">
    <property type="nucleotide sequence ID" value="XM_007411890.1"/>
</dbReference>
<dbReference type="GeneID" id="18923374"/>
<feature type="chain" id="PRO_5003315493" evidence="1">
    <location>
        <begin position="19"/>
        <end position="113"/>
    </location>
</feature>
<dbReference type="AlphaFoldDB" id="F4RS08"/>
<dbReference type="InParanoid" id="F4RS08"/>
<dbReference type="HOGENOM" id="CLU_171247_0_0_1"/>